<name>A0ABW1ERI7_9ACTN</name>
<dbReference type="EMBL" id="JBHSOD010000003">
    <property type="protein sequence ID" value="MFC5884247.1"/>
    <property type="molecule type" value="Genomic_DNA"/>
</dbReference>
<reference evidence="2" key="1">
    <citation type="journal article" date="2019" name="Int. J. Syst. Evol. Microbiol.">
        <title>The Global Catalogue of Microorganisms (GCM) 10K type strain sequencing project: providing services to taxonomists for standard genome sequencing and annotation.</title>
        <authorList>
            <consortium name="The Broad Institute Genomics Platform"/>
            <consortium name="The Broad Institute Genome Sequencing Center for Infectious Disease"/>
            <person name="Wu L."/>
            <person name="Ma J."/>
        </authorList>
    </citation>
    <scope>NUCLEOTIDE SEQUENCE [LARGE SCALE GENOMIC DNA]</scope>
    <source>
        <strain evidence="2">CGMCC 4.1469</strain>
    </source>
</reference>
<proteinExistence type="predicted"/>
<keyword evidence="2" id="KW-1185">Reference proteome</keyword>
<gene>
    <name evidence="1" type="ORF">ACFP0N_04495</name>
</gene>
<accession>A0ABW1ERI7</accession>
<evidence type="ECO:0000313" key="1">
    <source>
        <dbReference type="EMBL" id="MFC5884247.1"/>
    </source>
</evidence>
<protein>
    <submittedName>
        <fullName evidence="1">Uncharacterized protein</fullName>
    </submittedName>
</protein>
<dbReference type="RefSeq" id="WP_313762421.1">
    <property type="nucleotide sequence ID" value="NZ_BAAAVH010000050.1"/>
</dbReference>
<dbReference type="Proteomes" id="UP001596067">
    <property type="component" value="Unassembled WGS sequence"/>
</dbReference>
<evidence type="ECO:0000313" key="2">
    <source>
        <dbReference type="Proteomes" id="UP001596067"/>
    </source>
</evidence>
<organism evidence="1 2">
    <name type="scientific">Kitasatospora aburaviensis</name>
    <dbReference type="NCBI Taxonomy" id="67265"/>
    <lineage>
        <taxon>Bacteria</taxon>
        <taxon>Bacillati</taxon>
        <taxon>Actinomycetota</taxon>
        <taxon>Actinomycetes</taxon>
        <taxon>Kitasatosporales</taxon>
        <taxon>Streptomycetaceae</taxon>
        <taxon>Kitasatospora</taxon>
    </lineage>
</organism>
<sequence>MTGPAVQRRRGDRRARLLDAAARWAGRADRCADWTGRGVERCRRWAREGAQRPGEMAPPSWFAIALPFGLAWYRVPGGVARAWCRLAGLACRGLARAL</sequence>
<comment type="caution">
    <text evidence="1">The sequence shown here is derived from an EMBL/GenBank/DDBJ whole genome shotgun (WGS) entry which is preliminary data.</text>
</comment>